<evidence type="ECO:0000313" key="2">
    <source>
        <dbReference type="Proteomes" id="UP000007115"/>
    </source>
</evidence>
<keyword evidence="2" id="KW-1185">Reference proteome</keyword>
<organism evidence="1 2">
    <name type="scientific">Hypocrea virens (strain Gv29-8 / FGSC 10586)</name>
    <name type="common">Gliocladium virens</name>
    <name type="synonym">Trichoderma virens</name>
    <dbReference type="NCBI Taxonomy" id="413071"/>
    <lineage>
        <taxon>Eukaryota</taxon>
        <taxon>Fungi</taxon>
        <taxon>Dikarya</taxon>
        <taxon>Ascomycota</taxon>
        <taxon>Pezizomycotina</taxon>
        <taxon>Sordariomycetes</taxon>
        <taxon>Hypocreomycetidae</taxon>
        <taxon>Hypocreales</taxon>
        <taxon>Hypocreaceae</taxon>
        <taxon>Trichoderma</taxon>
    </lineage>
</organism>
<dbReference type="eggNOG" id="ENOG502T6CX">
    <property type="taxonomic scope" value="Eukaryota"/>
</dbReference>
<gene>
    <name evidence="1" type="ORF">TRIVIDRAFT_218096</name>
</gene>
<dbReference type="InParanoid" id="G9MGT0"/>
<dbReference type="EMBL" id="ABDF02000002">
    <property type="protein sequence ID" value="EHK25925.1"/>
    <property type="molecule type" value="Genomic_DNA"/>
</dbReference>
<comment type="caution">
    <text evidence="1">The sequence shown here is derived from an EMBL/GenBank/DDBJ whole genome shotgun (WGS) entry which is preliminary data.</text>
</comment>
<protein>
    <recommendedName>
        <fullName evidence="3">LRAT domain-containing protein</fullName>
    </recommendedName>
</protein>
<evidence type="ECO:0000313" key="1">
    <source>
        <dbReference type="EMBL" id="EHK25925.1"/>
    </source>
</evidence>
<reference evidence="1 2" key="1">
    <citation type="journal article" date="2011" name="Genome Biol.">
        <title>Comparative genome sequence analysis underscores mycoparasitism as the ancestral life style of Trichoderma.</title>
        <authorList>
            <person name="Kubicek C.P."/>
            <person name="Herrera-Estrella A."/>
            <person name="Seidl-Seiboth V."/>
            <person name="Martinez D.A."/>
            <person name="Druzhinina I.S."/>
            <person name="Thon M."/>
            <person name="Zeilinger S."/>
            <person name="Casas-Flores S."/>
            <person name="Horwitz B.A."/>
            <person name="Mukherjee P.K."/>
            <person name="Mukherjee M."/>
            <person name="Kredics L."/>
            <person name="Alcaraz L.D."/>
            <person name="Aerts A."/>
            <person name="Antal Z."/>
            <person name="Atanasova L."/>
            <person name="Cervantes-Badillo M.G."/>
            <person name="Challacombe J."/>
            <person name="Chertkov O."/>
            <person name="McCluskey K."/>
            <person name="Coulpier F."/>
            <person name="Deshpande N."/>
            <person name="von Doehren H."/>
            <person name="Ebbole D.J."/>
            <person name="Esquivel-Naranjo E.U."/>
            <person name="Fekete E."/>
            <person name="Flipphi M."/>
            <person name="Glaser F."/>
            <person name="Gomez-Rodriguez E.Y."/>
            <person name="Gruber S."/>
            <person name="Han C."/>
            <person name="Henrissat B."/>
            <person name="Hermosa R."/>
            <person name="Hernandez-Onate M."/>
            <person name="Karaffa L."/>
            <person name="Kosti I."/>
            <person name="Le Crom S."/>
            <person name="Lindquist E."/>
            <person name="Lucas S."/>
            <person name="Luebeck M."/>
            <person name="Luebeck P.S."/>
            <person name="Margeot A."/>
            <person name="Metz B."/>
            <person name="Misra M."/>
            <person name="Nevalainen H."/>
            <person name="Omann M."/>
            <person name="Packer N."/>
            <person name="Perrone G."/>
            <person name="Uresti-Rivera E.E."/>
            <person name="Salamov A."/>
            <person name="Schmoll M."/>
            <person name="Seiboth B."/>
            <person name="Shapiro H."/>
            <person name="Sukno S."/>
            <person name="Tamayo-Ramos J.A."/>
            <person name="Tisch D."/>
            <person name="Wiest A."/>
            <person name="Wilkinson H.H."/>
            <person name="Zhang M."/>
            <person name="Coutinho P.M."/>
            <person name="Kenerley C.M."/>
            <person name="Monte E."/>
            <person name="Baker S.E."/>
            <person name="Grigoriev I.V."/>
        </authorList>
    </citation>
    <scope>NUCLEOTIDE SEQUENCE [LARGE SCALE GENOMIC DNA]</scope>
    <source>
        <strain evidence="2">Gv29-8 / FGSC 10586</strain>
    </source>
</reference>
<dbReference type="Proteomes" id="UP000007115">
    <property type="component" value="Unassembled WGS sequence"/>
</dbReference>
<dbReference type="AlphaFoldDB" id="G9MGT0"/>
<dbReference type="RefSeq" id="XP_013960142.1">
    <property type="nucleotide sequence ID" value="XM_014104667.1"/>
</dbReference>
<dbReference type="HOGENOM" id="CLU_1074319_0_0_1"/>
<dbReference type="VEuPathDB" id="FungiDB:TRIVIDRAFT_218096"/>
<sequence length="208" mass="23417">MEHWALCVLPSGSDAVPSDPSAREAFLNADYFDLGVSRHSIFRMVSGSDSYMSFIHSSPKREPAAIMDISSALEIGSTGRSNDWILERAHFLVHNWGTYRPILWNCQHFAVFIAQITVATEESASIISRIMSSRREFVFNKRIQRHVGCMVGLGASTFVPVVGPALALGFWATARIRMATDYVKDTQIASQWKTFVGKCEELHQIWFR</sequence>
<evidence type="ECO:0008006" key="3">
    <source>
        <dbReference type="Google" id="ProtNLM"/>
    </source>
</evidence>
<name>G9MGT0_HYPVG</name>
<accession>G9MGT0</accession>
<proteinExistence type="predicted"/>
<dbReference type="OrthoDB" id="4489302at2759"/>
<dbReference type="GeneID" id="25791319"/>